<evidence type="ECO:0000256" key="4">
    <source>
        <dbReference type="ARBA" id="ARBA00023136"/>
    </source>
</evidence>
<evidence type="ECO:0000313" key="8">
    <source>
        <dbReference type="WBParaSite" id="L893_g17847.t1"/>
    </source>
</evidence>
<dbReference type="GO" id="GO:0016020">
    <property type="term" value="C:membrane"/>
    <property type="evidence" value="ECO:0007669"/>
    <property type="project" value="UniProtKB-SubCell"/>
</dbReference>
<dbReference type="Gene3D" id="1.20.1070.10">
    <property type="entry name" value="Rhodopsin 7-helix transmembrane proteins"/>
    <property type="match status" value="1"/>
</dbReference>
<evidence type="ECO:0000313" key="7">
    <source>
        <dbReference type="Proteomes" id="UP000095287"/>
    </source>
</evidence>
<name>A0A1I7YMI2_9BILA</name>
<feature type="transmembrane region" description="Helical" evidence="5">
    <location>
        <begin position="57"/>
        <end position="80"/>
    </location>
</feature>
<dbReference type="GO" id="GO:0004930">
    <property type="term" value="F:G protein-coupled receptor activity"/>
    <property type="evidence" value="ECO:0007669"/>
    <property type="project" value="InterPro"/>
</dbReference>
<feature type="domain" description="G-protein coupled receptors family 1 profile" evidence="6">
    <location>
        <begin position="35"/>
        <end position="135"/>
    </location>
</feature>
<dbReference type="AlphaFoldDB" id="A0A1I7YMI2"/>
<dbReference type="PRINTS" id="PR00237">
    <property type="entry name" value="GPCRRHODOPSN"/>
</dbReference>
<keyword evidence="4 5" id="KW-0472">Membrane</keyword>
<feature type="transmembrane region" description="Helical" evidence="5">
    <location>
        <begin position="20"/>
        <end position="45"/>
    </location>
</feature>
<dbReference type="WBParaSite" id="L893_g17847.t1">
    <property type="protein sequence ID" value="L893_g17847.t1"/>
    <property type="gene ID" value="L893_g17847"/>
</dbReference>
<evidence type="ECO:0000256" key="1">
    <source>
        <dbReference type="ARBA" id="ARBA00004370"/>
    </source>
</evidence>
<dbReference type="PROSITE" id="PS50262">
    <property type="entry name" value="G_PROTEIN_RECEP_F1_2"/>
    <property type="match status" value="1"/>
</dbReference>
<feature type="transmembrane region" description="Helical" evidence="5">
    <location>
        <begin position="100"/>
        <end position="119"/>
    </location>
</feature>
<reference evidence="8" key="1">
    <citation type="submission" date="2016-11" db="UniProtKB">
        <authorList>
            <consortium name="WormBaseParasite"/>
        </authorList>
    </citation>
    <scope>IDENTIFICATION</scope>
</reference>
<comment type="subcellular location">
    <subcellularLocation>
        <location evidence="1">Membrane</location>
    </subcellularLocation>
</comment>
<evidence type="ECO:0000256" key="3">
    <source>
        <dbReference type="ARBA" id="ARBA00022989"/>
    </source>
</evidence>
<evidence type="ECO:0000259" key="6">
    <source>
        <dbReference type="PROSITE" id="PS50262"/>
    </source>
</evidence>
<evidence type="ECO:0000256" key="2">
    <source>
        <dbReference type="ARBA" id="ARBA00022692"/>
    </source>
</evidence>
<dbReference type="Proteomes" id="UP000095287">
    <property type="component" value="Unplaced"/>
</dbReference>
<dbReference type="InterPro" id="IPR000276">
    <property type="entry name" value="GPCR_Rhodpsn"/>
</dbReference>
<proteinExistence type="predicted"/>
<sequence length="135" mass="15246">MDTLSDALLAADKTISTNTIYFVLRMSFLLIGMAANCIILIPSVFHHSFRKDGFKNILTQLALGDLLTATGTCARLIIHYRNDISISLLECNLVEAIQTTGLYFSQFAIVYVVMDRYIAVRRPLLYHKMVSVAYY</sequence>
<dbReference type="Pfam" id="PF00001">
    <property type="entry name" value="7tm_1"/>
    <property type="match status" value="1"/>
</dbReference>
<dbReference type="SUPFAM" id="SSF81321">
    <property type="entry name" value="Family A G protein-coupled receptor-like"/>
    <property type="match status" value="1"/>
</dbReference>
<accession>A0A1I7YMI2</accession>
<protein>
    <submittedName>
        <fullName evidence="8">G_PROTEIN_RECEP_F1_2 domain-containing protein</fullName>
    </submittedName>
</protein>
<keyword evidence="3 5" id="KW-1133">Transmembrane helix</keyword>
<organism evidence="7 8">
    <name type="scientific">Steinernema glaseri</name>
    <dbReference type="NCBI Taxonomy" id="37863"/>
    <lineage>
        <taxon>Eukaryota</taxon>
        <taxon>Metazoa</taxon>
        <taxon>Ecdysozoa</taxon>
        <taxon>Nematoda</taxon>
        <taxon>Chromadorea</taxon>
        <taxon>Rhabditida</taxon>
        <taxon>Tylenchina</taxon>
        <taxon>Panagrolaimomorpha</taxon>
        <taxon>Strongyloidoidea</taxon>
        <taxon>Steinernematidae</taxon>
        <taxon>Steinernema</taxon>
    </lineage>
</organism>
<dbReference type="InterPro" id="IPR017452">
    <property type="entry name" value="GPCR_Rhodpsn_7TM"/>
</dbReference>
<evidence type="ECO:0000256" key="5">
    <source>
        <dbReference type="SAM" id="Phobius"/>
    </source>
</evidence>
<keyword evidence="7" id="KW-1185">Reference proteome</keyword>
<keyword evidence="2 5" id="KW-0812">Transmembrane</keyword>